<reference evidence="1" key="1">
    <citation type="submission" date="2020-11" db="EMBL/GenBank/DDBJ databases">
        <authorList>
            <person name="Tran Van P."/>
        </authorList>
    </citation>
    <scope>NUCLEOTIDE SEQUENCE</scope>
</reference>
<organism evidence="1">
    <name type="scientific">Cyprideis torosa</name>
    <dbReference type="NCBI Taxonomy" id="163714"/>
    <lineage>
        <taxon>Eukaryota</taxon>
        <taxon>Metazoa</taxon>
        <taxon>Ecdysozoa</taxon>
        <taxon>Arthropoda</taxon>
        <taxon>Crustacea</taxon>
        <taxon>Oligostraca</taxon>
        <taxon>Ostracoda</taxon>
        <taxon>Podocopa</taxon>
        <taxon>Podocopida</taxon>
        <taxon>Cytherocopina</taxon>
        <taxon>Cytheroidea</taxon>
        <taxon>Cytherideidae</taxon>
        <taxon>Cyprideis</taxon>
    </lineage>
</organism>
<protein>
    <submittedName>
        <fullName evidence="1">Uncharacterized protein</fullName>
    </submittedName>
</protein>
<name>A0A7R8W851_9CRUS</name>
<gene>
    <name evidence="1" type="ORF">CTOB1V02_LOCUS4072</name>
</gene>
<dbReference type="EMBL" id="OB660760">
    <property type="protein sequence ID" value="CAD7226147.1"/>
    <property type="molecule type" value="Genomic_DNA"/>
</dbReference>
<dbReference type="AlphaFoldDB" id="A0A7R8W851"/>
<evidence type="ECO:0000313" key="1">
    <source>
        <dbReference type="EMBL" id="CAD7226147.1"/>
    </source>
</evidence>
<proteinExistence type="predicted"/>
<sequence>MLWTPNSQCLSQTLVTLLRETDPILCKLASAELLSRELVQSSKEKVLMALEGELFLNYASPLRPPFPAMSPWSIVQLKKCTVCPTTSHSKRCLSFARLKFGLSGDTEILSLQVQKKPEQF</sequence>
<accession>A0A7R8W851</accession>